<feature type="domain" description="MoaB/Mog" evidence="6">
    <location>
        <begin position="7"/>
        <end position="169"/>
    </location>
</feature>
<dbReference type="InterPro" id="IPR029055">
    <property type="entry name" value="Ntn_hydrolases_N"/>
</dbReference>
<dbReference type="InterPro" id="IPR036135">
    <property type="entry name" value="MoeA_linker/N_sf"/>
</dbReference>
<comment type="pathway">
    <text evidence="1">Cofactor biosynthesis; molybdopterin biosynthesis.</text>
</comment>
<dbReference type="UniPathway" id="UPA00344"/>
<name>A0A8H7HZ55_9AGAM</name>
<dbReference type="CDD" id="cd00886">
    <property type="entry name" value="MogA_MoaB"/>
    <property type="match status" value="1"/>
</dbReference>
<dbReference type="InterPro" id="IPR005111">
    <property type="entry name" value="MoeA_C_domain_IV"/>
</dbReference>
<dbReference type="GO" id="GO:0006777">
    <property type="term" value="P:Mo-molybdopterin cofactor biosynthetic process"/>
    <property type="evidence" value="ECO:0007669"/>
    <property type="project" value="UniProtKB-KW"/>
</dbReference>
<dbReference type="Pfam" id="PF00994">
    <property type="entry name" value="MoCF_biosynth"/>
    <property type="match status" value="2"/>
</dbReference>
<comment type="similarity">
    <text evidence="2">In the N-terminal section; belongs to the MoaB/Mog family.</text>
</comment>
<dbReference type="SUPFAM" id="SSF56235">
    <property type="entry name" value="N-terminal nucleophile aminohydrolases (Ntn hydrolases)"/>
    <property type="match status" value="1"/>
</dbReference>
<dbReference type="EMBL" id="JACYCD010000048">
    <property type="protein sequence ID" value="KAF8709578.1"/>
    <property type="molecule type" value="Genomic_DNA"/>
</dbReference>
<evidence type="ECO:0000313" key="7">
    <source>
        <dbReference type="EMBL" id="KAF8709578.1"/>
    </source>
</evidence>
<feature type="compositionally biased region" description="Polar residues" evidence="5">
    <location>
        <begin position="193"/>
        <end position="202"/>
    </location>
</feature>
<comment type="similarity">
    <text evidence="3">In the C-terminal section; belongs to the MoeA family.</text>
</comment>
<dbReference type="InterPro" id="IPR005110">
    <property type="entry name" value="MoeA_linker/N"/>
</dbReference>
<dbReference type="Gene3D" id="2.170.190.11">
    <property type="entry name" value="Molybdopterin biosynthesis moea protein, domain 3"/>
    <property type="match status" value="1"/>
</dbReference>
<protein>
    <submittedName>
        <fullName evidence="7">Gamma-glutamyltranspeptidase</fullName>
    </submittedName>
</protein>
<dbReference type="SUPFAM" id="SSF63882">
    <property type="entry name" value="MoeA N-terminal region -like"/>
    <property type="match status" value="1"/>
</dbReference>
<dbReference type="Pfam" id="PF03453">
    <property type="entry name" value="MoeA_N"/>
    <property type="match status" value="1"/>
</dbReference>
<evidence type="ECO:0000256" key="2">
    <source>
        <dbReference type="ARBA" id="ARBA00007589"/>
    </source>
</evidence>
<dbReference type="Proteomes" id="UP000602905">
    <property type="component" value="Unassembled WGS sequence"/>
</dbReference>
<dbReference type="Gene3D" id="3.90.105.10">
    <property type="entry name" value="Molybdopterin biosynthesis moea protein, domain 2"/>
    <property type="match status" value="1"/>
</dbReference>
<reference evidence="7" key="1">
    <citation type="submission" date="2020-09" db="EMBL/GenBank/DDBJ databases">
        <title>Comparative genome analyses of four rice-infecting Rhizoctonia solani isolates reveal extensive enrichment of homogalacturonan modification genes.</title>
        <authorList>
            <person name="Lee D.-Y."/>
            <person name="Jeon J."/>
            <person name="Kim K.-T."/>
            <person name="Cheong K."/>
            <person name="Song H."/>
            <person name="Choi G."/>
            <person name="Ko J."/>
            <person name="Opiyo S.O."/>
            <person name="Zuo S."/>
            <person name="Madhav S."/>
            <person name="Lee Y.-H."/>
            <person name="Wang G.-L."/>
        </authorList>
    </citation>
    <scope>NUCLEOTIDE SEQUENCE</scope>
    <source>
        <strain evidence="7">AG1-IA WGL</strain>
    </source>
</reference>
<dbReference type="Gene3D" id="2.40.340.10">
    <property type="entry name" value="MoeA, C-terminal, domain IV"/>
    <property type="match status" value="1"/>
</dbReference>
<evidence type="ECO:0000259" key="6">
    <source>
        <dbReference type="SMART" id="SM00852"/>
    </source>
</evidence>
<dbReference type="CDD" id="cd00887">
    <property type="entry name" value="MoeA"/>
    <property type="match status" value="1"/>
</dbReference>
<comment type="caution">
    <text evidence="7">The sequence shown here is derived from an EMBL/GenBank/DDBJ whole genome shotgun (WGS) entry which is preliminary data.</text>
</comment>
<feature type="domain" description="MoaB/Mog" evidence="6">
    <location>
        <begin position="435"/>
        <end position="587"/>
    </location>
</feature>
<dbReference type="SMART" id="SM00852">
    <property type="entry name" value="MoCF_biosynth"/>
    <property type="match status" value="2"/>
</dbReference>
<dbReference type="Pfam" id="PF03454">
    <property type="entry name" value="MoeA_C"/>
    <property type="match status" value="1"/>
</dbReference>
<dbReference type="InterPro" id="IPR038987">
    <property type="entry name" value="MoeA-like"/>
</dbReference>
<dbReference type="PANTHER" id="PTHR43881">
    <property type="entry name" value="GAMMA-GLUTAMYLTRANSPEPTIDASE (AFU_ORTHOLOGUE AFUA_4G13580)"/>
    <property type="match status" value="1"/>
</dbReference>
<dbReference type="InterPro" id="IPR008284">
    <property type="entry name" value="MoCF_biosynth_CS"/>
</dbReference>
<dbReference type="SUPFAM" id="SSF63867">
    <property type="entry name" value="MoeA C-terminal domain-like"/>
    <property type="match status" value="1"/>
</dbReference>
<sequence>MSTYKVAILTVSDTASKDSQQDISGPIIKDFLMDYNSGCQFSADTLVIVPDNIAVIQSVVKGWTIGSLYDWVITTGGTGFGPRYKCCFGTHLAVKANMSAQAIAPLIERPAPGLIHLIMSESLKHTPLAALSRPVAGSIRNTLITTLPGSPKAVKENLSALLQGGVVSHALDLLTGGKESGQVHTKLGVPERTSGTAGTSPGTHLHPHGHHHHHHHHEHHKHGHQIPVPRTLSHDPNLPVSQRNRVSPYPLISMDEAIKLVLQVSEPLESVALEVNSRLAGHVLSEDVMAPHELPASPTTNVDGYAVKVPYKKGVFKVLTPATLKLGSEVPTGSVYRINTGAPLPSGTNAVIMVEDTRVGSQFSAEEGQEGEEKTVELLAEVDVGENVRKSGSDVRIGDRVLAAGDVVSGLGGEVGALAFVGRKQVQVYRKPVVALLSTGNELVDLQEQSSQIETSEGWSGVVDTNRPSLKAALEGLGYEVIDMGIAHDNIDAHISALSDGISRADILVTTGGTSMGASDLLKPLLERNLKGVIHFGRVAMKPGKPTTFASVPATNGGRDKLVFGLPGNPASALVTFYLFVLPALRRLGGWAPEAAELPRVPVELTESLPLDPRPEFHRVHVRVTASGLKAFSTGGQRSSRVASLAGANGLVALPALVEDGPKVLEKGQIAKQNVTEFSTTRQGISELIILSCATAPEAYNQCDGARVSINRLFPVNHKPAMSAVKIDWGKVENPTFAFQQFPSRRSVVYGRKGVVSCTQPLAAEAGLEILRKGGNAADAAVAVSAALNATEPTSCGIGGDAFCLFYDASKKTVQALNGSGRSPKALNINVARKNGAIGRQLTERDLNSVTVPGAAAAWVDTVARFGSGKVSFEEVITPAIRLAEEGVPISELTANGWKRSEGLIKSASPSADSMLINGRAPLPGEVMRLPDLAQTFRTLVSEGKRGFYTGRIAEAIVELIKSKGGVMELSDLAEHDTEFVEPIKYTYAGEVTLWECPPNGQGLTALMALGILEAAEETGKIKPLLEMEHNSVEYLHALIEALRLAFADTQFYVSDPKVTKVPVEEMLSKEYLKRRAEKFNANASIPDVYHGNPTASTDTVYFSVTDQWGNGCSYIQSNYAGFGTGGKNTCNVRGPLLPDTMLEAIPKGCGFTLQNRGSGFVLEEGHPNQLAGGKRPYHTIIPALATRGDELFLVYGVMGGFMQPQGHIQVLLNILRGFTPQAALDAPRFCISAGSPDASVANATNAGDINSEVYFEDGIPVETVAKLKEMGHDAHRLSGFSRAMMGRGQVIQKLSVKELVWAAGSDQRGDGHAIAQI</sequence>
<dbReference type="FunFam" id="3.40.980.10:FF:000001">
    <property type="entry name" value="Molybdopterin molybdenumtransferase"/>
    <property type="match status" value="1"/>
</dbReference>
<dbReference type="PRINTS" id="PR01210">
    <property type="entry name" value="GGTRANSPTASE"/>
</dbReference>
<evidence type="ECO:0000256" key="1">
    <source>
        <dbReference type="ARBA" id="ARBA00005046"/>
    </source>
</evidence>
<feature type="region of interest" description="Disordered" evidence="5">
    <location>
        <begin position="188"/>
        <end position="241"/>
    </location>
</feature>
<dbReference type="InterPro" id="IPR001453">
    <property type="entry name" value="MoaB/Mog_dom"/>
</dbReference>
<dbReference type="InterPro" id="IPR043137">
    <property type="entry name" value="GGT_ssub_C"/>
</dbReference>
<feature type="non-terminal residue" evidence="7">
    <location>
        <position position="1"/>
    </location>
</feature>
<keyword evidence="4" id="KW-0501">Molybdenum cofactor biosynthesis</keyword>
<proteinExistence type="inferred from homology"/>
<dbReference type="Gene3D" id="3.60.20.40">
    <property type="match status" value="1"/>
</dbReference>
<dbReference type="OrthoDB" id="2015213at2759"/>
<evidence type="ECO:0000313" key="8">
    <source>
        <dbReference type="Proteomes" id="UP000602905"/>
    </source>
</evidence>
<dbReference type="Gene3D" id="3.40.980.10">
    <property type="entry name" value="MoaB/Mog-like domain"/>
    <property type="match status" value="2"/>
</dbReference>
<accession>A0A8H7HZ55</accession>
<dbReference type="SUPFAM" id="SSF53218">
    <property type="entry name" value="Molybdenum cofactor biosynthesis proteins"/>
    <property type="match status" value="2"/>
</dbReference>
<evidence type="ECO:0000256" key="5">
    <source>
        <dbReference type="SAM" id="MobiDB-lite"/>
    </source>
</evidence>
<dbReference type="PANTHER" id="PTHR43881:SF1">
    <property type="entry name" value="GAMMA-GLUTAMYLTRANSPEPTIDASE (AFU_ORTHOLOGUE AFUA_4G13580)"/>
    <property type="match status" value="1"/>
</dbReference>
<evidence type="ECO:0000256" key="4">
    <source>
        <dbReference type="ARBA" id="ARBA00023150"/>
    </source>
</evidence>
<dbReference type="InterPro" id="IPR052896">
    <property type="entry name" value="GGT-like_enzyme"/>
</dbReference>
<dbReference type="Gene3D" id="1.10.246.130">
    <property type="match status" value="1"/>
</dbReference>
<feature type="compositionally biased region" description="Basic residues" evidence="5">
    <location>
        <begin position="205"/>
        <end position="224"/>
    </location>
</feature>
<gene>
    <name evidence="7" type="ORF">RHS03_03209</name>
</gene>
<dbReference type="InterPro" id="IPR043138">
    <property type="entry name" value="GGT_lsub"/>
</dbReference>
<dbReference type="Pfam" id="PF01019">
    <property type="entry name" value="G_glu_transpept"/>
    <property type="match status" value="1"/>
</dbReference>
<dbReference type="PROSITE" id="PS01079">
    <property type="entry name" value="MOCF_BIOSYNTHESIS_2"/>
    <property type="match status" value="1"/>
</dbReference>
<evidence type="ECO:0000256" key="3">
    <source>
        <dbReference type="ARBA" id="ARBA00008339"/>
    </source>
</evidence>
<dbReference type="InterPro" id="IPR036688">
    <property type="entry name" value="MoeA_C_domain_IV_sf"/>
</dbReference>
<organism evidence="7 8">
    <name type="scientific">Rhizoctonia solani</name>
    <dbReference type="NCBI Taxonomy" id="456999"/>
    <lineage>
        <taxon>Eukaryota</taxon>
        <taxon>Fungi</taxon>
        <taxon>Dikarya</taxon>
        <taxon>Basidiomycota</taxon>
        <taxon>Agaricomycotina</taxon>
        <taxon>Agaricomycetes</taxon>
        <taxon>Cantharellales</taxon>
        <taxon>Ceratobasidiaceae</taxon>
        <taxon>Rhizoctonia</taxon>
    </lineage>
</organism>
<dbReference type="InterPro" id="IPR036425">
    <property type="entry name" value="MoaB/Mog-like_dom_sf"/>
</dbReference>